<dbReference type="EMBL" id="ML996085">
    <property type="protein sequence ID" value="KAF2153027.1"/>
    <property type="molecule type" value="Genomic_DNA"/>
</dbReference>
<dbReference type="AlphaFoldDB" id="A0A9P4MHA4"/>
<sequence>MLTPFLELHCHSVAVAWSAVRTLASFAEPAASMVYAFDWALAVLCHTRLCACMQLLLQAPFDNRHLADVMTVEPTLKPSGTSAASLA</sequence>
<reference evidence="1" key="1">
    <citation type="journal article" date="2020" name="Stud. Mycol.">
        <title>101 Dothideomycetes genomes: a test case for predicting lifestyles and emergence of pathogens.</title>
        <authorList>
            <person name="Haridas S."/>
            <person name="Albert R."/>
            <person name="Binder M."/>
            <person name="Bloem J."/>
            <person name="Labutti K."/>
            <person name="Salamov A."/>
            <person name="Andreopoulos B."/>
            <person name="Baker S."/>
            <person name="Barry K."/>
            <person name="Bills G."/>
            <person name="Bluhm B."/>
            <person name="Cannon C."/>
            <person name="Castanera R."/>
            <person name="Culley D."/>
            <person name="Daum C."/>
            <person name="Ezra D."/>
            <person name="Gonzalez J."/>
            <person name="Henrissat B."/>
            <person name="Kuo A."/>
            <person name="Liang C."/>
            <person name="Lipzen A."/>
            <person name="Lutzoni F."/>
            <person name="Magnuson J."/>
            <person name="Mondo S."/>
            <person name="Nolan M."/>
            <person name="Ohm R."/>
            <person name="Pangilinan J."/>
            <person name="Park H.-J."/>
            <person name="Ramirez L."/>
            <person name="Alfaro M."/>
            <person name="Sun H."/>
            <person name="Tritt A."/>
            <person name="Yoshinaga Y."/>
            <person name="Zwiers L.-H."/>
            <person name="Turgeon B."/>
            <person name="Goodwin S."/>
            <person name="Spatafora J."/>
            <person name="Crous P."/>
            <person name="Grigoriev I."/>
        </authorList>
    </citation>
    <scope>NUCLEOTIDE SEQUENCE</scope>
    <source>
        <strain evidence="1">CBS 260.36</strain>
    </source>
</reference>
<evidence type="ECO:0000313" key="1">
    <source>
        <dbReference type="EMBL" id="KAF2153027.1"/>
    </source>
</evidence>
<proteinExistence type="predicted"/>
<gene>
    <name evidence="1" type="ORF">K461DRAFT_133363</name>
</gene>
<dbReference type="Proteomes" id="UP000799439">
    <property type="component" value="Unassembled WGS sequence"/>
</dbReference>
<comment type="caution">
    <text evidence="1">The sequence shown here is derived from an EMBL/GenBank/DDBJ whole genome shotgun (WGS) entry which is preliminary data.</text>
</comment>
<name>A0A9P4MHA4_9PEZI</name>
<keyword evidence="2" id="KW-1185">Reference proteome</keyword>
<organism evidence="1 2">
    <name type="scientific">Myriangium duriaei CBS 260.36</name>
    <dbReference type="NCBI Taxonomy" id="1168546"/>
    <lineage>
        <taxon>Eukaryota</taxon>
        <taxon>Fungi</taxon>
        <taxon>Dikarya</taxon>
        <taxon>Ascomycota</taxon>
        <taxon>Pezizomycotina</taxon>
        <taxon>Dothideomycetes</taxon>
        <taxon>Dothideomycetidae</taxon>
        <taxon>Myriangiales</taxon>
        <taxon>Myriangiaceae</taxon>
        <taxon>Myriangium</taxon>
    </lineage>
</organism>
<evidence type="ECO:0000313" key="2">
    <source>
        <dbReference type="Proteomes" id="UP000799439"/>
    </source>
</evidence>
<protein>
    <submittedName>
        <fullName evidence="1">Uncharacterized protein</fullName>
    </submittedName>
</protein>
<accession>A0A9P4MHA4</accession>